<dbReference type="Proteomes" id="UP000663823">
    <property type="component" value="Unassembled WGS sequence"/>
</dbReference>
<evidence type="ECO:0000313" key="3">
    <source>
        <dbReference type="EMBL" id="CAF0948223.1"/>
    </source>
</evidence>
<dbReference type="EMBL" id="CAJNOO010000456">
    <property type="protein sequence ID" value="CAF0948223.1"/>
    <property type="molecule type" value="Genomic_DNA"/>
</dbReference>
<reference evidence="4" key="1">
    <citation type="submission" date="2021-02" db="EMBL/GenBank/DDBJ databases">
        <authorList>
            <person name="Nowell W R."/>
        </authorList>
    </citation>
    <scope>NUCLEOTIDE SEQUENCE</scope>
</reference>
<proteinExistence type="predicted"/>
<gene>
    <name evidence="5" type="ORF">OTI717_LOCUS3584</name>
    <name evidence="3" type="ORF">RFH988_LOCUS11480</name>
    <name evidence="4" type="ORF">SEV965_LOCUS14984</name>
</gene>
<sequence length="131" mass="14060">MNIGRYAHSASLLTNGKVLIAGGIHNGTRLNSAELYDPSTRTWIVTGSMHNERYDHTASVLTNGKVLVTGGGIDKNLYNTELYDPSTGIWTLTGKMNSGRIWHSASVLKSGKVLVTGGSNHGITLNTAELY</sequence>
<evidence type="ECO:0000313" key="4">
    <source>
        <dbReference type="EMBL" id="CAF1083598.1"/>
    </source>
</evidence>
<dbReference type="InterPro" id="IPR006652">
    <property type="entry name" value="Kelch_1"/>
</dbReference>
<keyword evidence="2" id="KW-0677">Repeat</keyword>
<name>A0A814MT66_9BILA</name>
<evidence type="ECO:0000256" key="1">
    <source>
        <dbReference type="ARBA" id="ARBA00022441"/>
    </source>
</evidence>
<dbReference type="InterPro" id="IPR015915">
    <property type="entry name" value="Kelch-typ_b-propeller"/>
</dbReference>
<protein>
    <submittedName>
        <fullName evidence="4">Uncharacterized protein</fullName>
    </submittedName>
</protein>
<dbReference type="PANTHER" id="PTHR46344">
    <property type="entry name" value="OS02G0202900 PROTEIN"/>
    <property type="match status" value="1"/>
</dbReference>
<dbReference type="SUPFAM" id="SSF117281">
    <property type="entry name" value="Kelch motif"/>
    <property type="match status" value="1"/>
</dbReference>
<organism evidence="4 6">
    <name type="scientific">Rotaria sordida</name>
    <dbReference type="NCBI Taxonomy" id="392033"/>
    <lineage>
        <taxon>Eukaryota</taxon>
        <taxon>Metazoa</taxon>
        <taxon>Spiralia</taxon>
        <taxon>Gnathifera</taxon>
        <taxon>Rotifera</taxon>
        <taxon>Eurotatoria</taxon>
        <taxon>Bdelloidea</taxon>
        <taxon>Philodinida</taxon>
        <taxon>Philodinidae</taxon>
        <taxon>Rotaria</taxon>
    </lineage>
</organism>
<dbReference type="EMBL" id="CAJOAX010000196">
    <property type="protein sequence ID" value="CAF3536498.1"/>
    <property type="molecule type" value="Genomic_DNA"/>
</dbReference>
<dbReference type="OrthoDB" id="5803581at2759"/>
<dbReference type="Proteomes" id="UP000663882">
    <property type="component" value="Unassembled WGS sequence"/>
</dbReference>
<dbReference type="Pfam" id="PF01344">
    <property type="entry name" value="Kelch_1"/>
    <property type="match status" value="2"/>
</dbReference>
<evidence type="ECO:0000313" key="5">
    <source>
        <dbReference type="EMBL" id="CAF3536498.1"/>
    </source>
</evidence>
<dbReference type="PANTHER" id="PTHR46344:SF27">
    <property type="entry name" value="KELCH REPEAT SUPERFAMILY PROTEIN"/>
    <property type="match status" value="1"/>
</dbReference>
<evidence type="ECO:0000313" key="6">
    <source>
        <dbReference type="Proteomes" id="UP000663889"/>
    </source>
</evidence>
<dbReference type="Proteomes" id="UP000663889">
    <property type="component" value="Unassembled WGS sequence"/>
</dbReference>
<evidence type="ECO:0000256" key="2">
    <source>
        <dbReference type="ARBA" id="ARBA00022737"/>
    </source>
</evidence>
<dbReference type="SMART" id="SM00612">
    <property type="entry name" value="Kelch"/>
    <property type="match status" value="2"/>
</dbReference>
<dbReference type="AlphaFoldDB" id="A0A814MT66"/>
<dbReference type="EMBL" id="CAJNOU010000768">
    <property type="protein sequence ID" value="CAF1083598.1"/>
    <property type="molecule type" value="Genomic_DNA"/>
</dbReference>
<dbReference type="Gene3D" id="2.130.10.80">
    <property type="entry name" value="Galactose oxidase/kelch, beta-propeller"/>
    <property type="match status" value="2"/>
</dbReference>
<dbReference type="InterPro" id="IPR037293">
    <property type="entry name" value="Gal_Oxidase_central_sf"/>
</dbReference>
<comment type="caution">
    <text evidence="4">The sequence shown here is derived from an EMBL/GenBank/DDBJ whole genome shotgun (WGS) entry which is preliminary data.</text>
</comment>
<keyword evidence="1" id="KW-0880">Kelch repeat</keyword>
<accession>A0A814MT66</accession>